<dbReference type="PANTHER" id="PTHR31290">
    <property type="entry name" value="UV-DAMAGE ENDONUCLEASE"/>
    <property type="match status" value="1"/>
</dbReference>
<evidence type="ECO:0000313" key="7">
    <source>
        <dbReference type="EMBL" id="ASS96969.1"/>
    </source>
</evidence>
<gene>
    <name evidence="7" type="ORF">BS1321_25555</name>
</gene>
<dbReference type="RefSeq" id="WP_063233732.1">
    <property type="nucleotide sequence ID" value="NZ_BCVO01000012.1"/>
</dbReference>
<protein>
    <submittedName>
        <fullName evidence="7">UV damage endonuclease UvsE</fullName>
    </submittedName>
</protein>
<dbReference type="Proteomes" id="UP000214618">
    <property type="component" value="Chromosome"/>
</dbReference>
<dbReference type="AlphaFoldDB" id="A0A223EP11"/>
<evidence type="ECO:0000256" key="5">
    <source>
        <dbReference type="ARBA" id="ARBA00022801"/>
    </source>
</evidence>
<dbReference type="Gene3D" id="3.20.20.150">
    <property type="entry name" value="Divalent-metal-dependent TIM barrel enzymes"/>
    <property type="match status" value="1"/>
</dbReference>
<sequence>MTLIRLGYVAMSNHVPNCSPSQTMTFAQFSKIKDRDAAIRKLERISISNLHNCWRLLIHNEANNIQFFRLSSKLIPLANHPEIPEWDYIEPISEELAKLKTFITNHPKIRIDFHPDHFVILNSTNIDILKTSLKTLRMHYTLLKKIGLDPEHRCVLHVGGGYGEHVQALEQFIDNWGLIPESIQRMVILENDDTTYTLSETLYLCEKMGIPMVFDYHHYLAHQLPGEDWTDHWDRILNTWRNSKLPPKMHISSPRSDKEFRAHADFVDTGMFMEFLQRIKGTLPQLDCMIEAKQKDGALFQLMDQLKSYKEIEIIDNASFYIH</sequence>
<dbReference type="GO" id="GO:0009411">
    <property type="term" value="P:response to UV"/>
    <property type="evidence" value="ECO:0007669"/>
    <property type="project" value="InterPro"/>
</dbReference>
<dbReference type="GO" id="GO:0004519">
    <property type="term" value="F:endonuclease activity"/>
    <property type="evidence" value="ECO:0007669"/>
    <property type="project" value="UniProtKB-KW"/>
</dbReference>
<dbReference type="EMBL" id="CP017704">
    <property type="protein sequence ID" value="ASS96969.1"/>
    <property type="molecule type" value="Genomic_DNA"/>
</dbReference>
<evidence type="ECO:0000256" key="1">
    <source>
        <dbReference type="ARBA" id="ARBA00022722"/>
    </source>
</evidence>
<evidence type="ECO:0000256" key="4">
    <source>
        <dbReference type="ARBA" id="ARBA00022769"/>
    </source>
</evidence>
<keyword evidence="4" id="KW-0228">DNA excision</keyword>
<dbReference type="Pfam" id="PF03851">
    <property type="entry name" value="UvdE"/>
    <property type="match status" value="1"/>
</dbReference>
<dbReference type="PANTHER" id="PTHR31290:SF5">
    <property type="entry name" value="UV-DAMAGE ENDONUCLEASE"/>
    <property type="match status" value="1"/>
</dbReference>
<name>A0A223EP11_9BACI</name>
<keyword evidence="2 7" id="KW-0255">Endonuclease</keyword>
<keyword evidence="1" id="KW-0540">Nuclease</keyword>
<evidence type="ECO:0000256" key="6">
    <source>
        <dbReference type="ARBA" id="ARBA00023204"/>
    </source>
</evidence>
<evidence type="ECO:0000313" key="8">
    <source>
        <dbReference type="Proteomes" id="UP000214618"/>
    </source>
</evidence>
<dbReference type="NCBIfam" id="TIGR00629">
    <property type="entry name" value="uvde"/>
    <property type="match status" value="1"/>
</dbReference>
<keyword evidence="5" id="KW-0378">Hydrolase</keyword>
<keyword evidence="6" id="KW-0234">DNA repair</keyword>
<dbReference type="GO" id="GO:0016787">
    <property type="term" value="F:hydrolase activity"/>
    <property type="evidence" value="ECO:0007669"/>
    <property type="project" value="UniProtKB-KW"/>
</dbReference>
<dbReference type="InterPro" id="IPR004601">
    <property type="entry name" value="UvdE"/>
</dbReference>
<proteinExistence type="predicted"/>
<keyword evidence="3" id="KW-0227">DNA damage</keyword>
<dbReference type="GeneID" id="56476163"/>
<dbReference type="InterPro" id="IPR036237">
    <property type="entry name" value="Xyl_isomerase-like_sf"/>
</dbReference>
<organism evidence="7 8">
    <name type="scientific">Peribacillus simplex NBRC 15720 = DSM 1321</name>
    <dbReference type="NCBI Taxonomy" id="1349754"/>
    <lineage>
        <taxon>Bacteria</taxon>
        <taxon>Bacillati</taxon>
        <taxon>Bacillota</taxon>
        <taxon>Bacilli</taxon>
        <taxon>Bacillales</taxon>
        <taxon>Bacillaceae</taxon>
        <taxon>Peribacillus</taxon>
    </lineage>
</organism>
<dbReference type="OrthoDB" id="9782576at2"/>
<dbReference type="SUPFAM" id="SSF51658">
    <property type="entry name" value="Xylose isomerase-like"/>
    <property type="match status" value="1"/>
</dbReference>
<evidence type="ECO:0000256" key="3">
    <source>
        <dbReference type="ARBA" id="ARBA00022763"/>
    </source>
</evidence>
<reference evidence="7 8" key="1">
    <citation type="submission" date="2016-10" db="EMBL/GenBank/DDBJ databases">
        <title>The whole genome sequencing and assembly of Bacillus simplex DSM 1321 strain.</title>
        <authorList>
            <person name="Park M.-K."/>
            <person name="Lee Y.-J."/>
            <person name="Yi H."/>
            <person name="Bahn Y.-S."/>
            <person name="Kim J.F."/>
            <person name="Lee D.-W."/>
        </authorList>
    </citation>
    <scope>NUCLEOTIDE SEQUENCE [LARGE SCALE GENOMIC DNA]</scope>
    <source>
        <strain evidence="7 8">DSM 1321</strain>
    </source>
</reference>
<accession>A0A223EP11</accession>
<evidence type="ECO:0000256" key="2">
    <source>
        <dbReference type="ARBA" id="ARBA00022759"/>
    </source>
</evidence>
<dbReference type="GO" id="GO:0006289">
    <property type="term" value="P:nucleotide-excision repair"/>
    <property type="evidence" value="ECO:0007669"/>
    <property type="project" value="InterPro"/>
</dbReference>